<dbReference type="PANTHER" id="PTHR46488:SF1">
    <property type="entry name" value="AP-5 COMPLEX SUBUNIT ZETA-1"/>
    <property type="match status" value="1"/>
</dbReference>
<dbReference type="SUPFAM" id="SSF48371">
    <property type="entry name" value="ARM repeat"/>
    <property type="match status" value="1"/>
</dbReference>
<evidence type="ECO:0000256" key="9">
    <source>
        <dbReference type="SAM" id="MobiDB-lite"/>
    </source>
</evidence>
<keyword evidence="3" id="KW-0805">Transcription regulation</keyword>
<dbReference type="InterPro" id="IPR001766">
    <property type="entry name" value="Fork_head_dom"/>
</dbReference>
<evidence type="ECO:0000313" key="11">
    <source>
        <dbReference type="Ensembl" id="ENSLOCP00000005300.1"/>
    </source>
</evidence>
<dbReference type="InterPro" id="IPR030456">
    <property type="entry name" value="TF_fork_head_CS_2"/>
</dbReference>
<dbReference type="PRINTS" id="PR00053">
    <property type="entry name" value="FORKHEAD"/>
</dbReference>
<dbReference type="SUPFAM" id="SSF46785">
    <property type="entry name" value="Winged helix' DNA-binding domain"/>
    <property type="match status" value="1"/>
</dbReference>
<dbReference type="PANTHER" id="PTHR46488">
    <property type="entry name" value="AP-5 COMPLEX SUBUNIT ZETA-1"/>
    <property type="match status" value="1"/>
</dbReference>
<dbReference type="HOGENOM" id="CLU_004044_0_0_1"/>
<dbReference type="GeneTree" id="ENSGT00390000017592"/>
<dbReference type="GO" id="GO:0005634">
    <property type="term" value="C:nucleus"/>
    <property type="evidence" value="ECO:0007669"/>
    <property type="project" value="UniProtKB-SubCell"/>
</dbReference>
<dbReference type="PROSITE" id="PS00657">
    <property type="entry name" value="FORK_HEAD_1"/>
    <property type="match status" value="1"/>
</dbReference>
<dbReference type="EMBL" id="AHAT01013444">
    <property type="status" value="NOT_ANNOTATED_CDS"/>
    <property type="molecule type" value="Genomic_DNA"/>
</dbReference>
<dbReference type="InterPro" id="IPR028222">
    <property type="entry name" value="AP5Z1"/>
</dbReference>
<dbReference type="PROSITE" id="PS50039">
    <property type="entry name" value="FORK_HEAD_3"/>
    <property type="match status" value="1"/>
</dbReference>
<dbReference type="Pfam" id="PF25153">
    <property type="entry name" value="TPR_AP5Z1"/>
    <property type="match status" value="1"/>
</dbReference>
<dbReference type="GO" id="GO:0060271">
    <property type="term" value="P:cilium assembly"/>
    <property type="evidence" value="ECO:0007669"/>
    <property type="project" value="UniProtKB-ARBA"/>
</dbReference>
<dbReference type="InterPro" id="IPR056856">
    <property type="entry name" value="TPR_AP5Z1_C"/>
</dbReference>
<evidence type="ECO:0000259" key="10">
    <source>
        <dbReference type="PROSITE" id="PS50039"/>
    </source>
</evidence>
<dbReference type="STRING" id="7918.ENSLOCP00000005300"/>
<dbReference type="Pfam" id="PF00250">
    <property type="entry name" value="Forkhead"/>
    <property type="match status" value="1"/>
</dbReference>
<dbReference type="EMBL" id="AHAT01013445">
    <property type="status" value="NOT_ANNOTATED_CDS"/>
    <property type="molecule type" value="Genomic_DNA"/>
</dbReference>
<reference evidence="11" key="3">
    <citation type="submission" date="2025-09" db="UniProtKB">
        <authorList>
            <consortium name="Ensembl"/>
        </authorList>
    </citation>
    <scope>IDENTIFICATION</scope>
</reference>
<keyword evidence="5" id="KW-0804">Transcription</keyword>
<feature type="region of interest" description="Disordered" evidence="9">
    <location>
        <begin position="399"/>
        <end position="439"/>
    </location>
</feature>
<dbReference type="InterPro" id="IPR055450">
    <property type="entry name" value="AP5Z1_ARM"/>
</dbReference>
<dbReference type="InterPro" id="IPR036390">
    <property type="entry name" value="WH_DNA-bd_sf"/>
</dbReference>
<dbReference type="Bgee" id="ENSLOCG00000004430">
    <property type="expression patterns" value="Expressed in liver and 13 other cell types or tissues"/>
</dbReference>
<keyword evidence="12" id="KW-1185">Reference proteome</keyword>
<keyword evidence="4 8" id="KW-0238">DNA-binding</keyword>
<reference evidence="12" key="1">
    <citation type="submission" date="2011-12" db="EMBL/GenBank/DDBJ databases">
        <title>The Draft Genome of Lepisosteus oculatus.</title>
        <authorList>
            <consortium name="The Broad Institute Genome Assembly &amp; Analysis Group"/>
            <consortium name="Computational R&amp;D Group"/>
            <consortium name="and Sequencing Platform"/>
            <person name="Di Palma F."/>
            <person name="Alfoldi J."/>
            <person name="Johnson J."/>
            <person name="Berlin A."/>
            <person name="Gnerre S."/>
            <person name="Jaffe D."/>
            <person name="MacCallum I."/>
            <person name="Young S."/>
            <person name="Walker B.J."/>
            <person name="Lander E.S."/>
            <person name="Lindblad-Toh K."/>
        </authorList>
    </citation>
    <scope>NUCLEOTIDE SEQUENCE [LARGE SCALE GENOMIC DNA]</scope>
</reference>
<dbReference type="InterPro" id="IPR056857">
    <property type="entry name" value="TPR_AP5Z1_N"/>
</dbReference>
<dbReference type="SMART" id="SM00339">
    <property type="entry name" value="FH"/>
    <property type="match status" value="1"/>
</dbReference>
<dbReference type="CDD" id="cd20054">
    <property type="entry name" value="FH_FOXK1"/>
    <property type="match status" value="1"/>
</dbReference>
<dbReference type="Ensembl" id="ENSLOCT00000005308.1">
    <property type="protein sequence ID" value="ENSLOCP00000005300.1"/>
    <property type="gene ID" value="ENSLOCG00000004430.1"/>
</dbReference>
<evidence type="ECO:0000256" key="4">
    <source>
        <dbReference type="ARBA" id="ARBA00023125"/>
    </source>
</evidence>
<evidence type="ECO:0000256" key="3">
    <source>
        <dbReference type="ARBA" id="ARBA00023015"/>
    </source>
</evidence>
<feature type="compositionally biased region" description="Polar residues" evidence="9">
    <location>
        <begin position="525"/>
        <end position="535"/>
    </location>
</feature>
<comment type="similarity">
    <text evidence="7">Belongs to the FOXJ1 family.</text>
</comment>
<reference evidence="11" key="2">
    <citation type="submission" date="2025-08" db="UniProtKB">
        <authorList>
            <consortium name="Ensembl"/>
        </authorList>
    </citation>
    <scope>IDENTIFICATION</scope>
</reference>
<dbReference type="GO" id="GO:0044599">
    <property type="term" value="C:AP-5 adaptor complex"/>
    <property type="evidence" value="ECO:0007669"/>
    <property type="project" value="InterPro"/>
</dbReference>
<keyword evidence="6 8" id="KW-0539">Nucleus</keyword>
<proteinExistence type="inferred from homology"/>
<name>W5MA91_LEPOC</name>
<evidence type="ECO:0000256" key="7">
    <source>
        <dbReference type="ARBA" id="ARBA00034770"/>
    </source>
</evidence>
<feature type="DNA-binding region" description="Fork-head" evidence="8">
    <location>
        <begin position="291"/>
        <end position="386"/>
    </location>
</feature>
<dbReference type="GO" id="GO:0001947">
    <property type="term" value="P:heart looping"/>
    <property type="evidence" value="ECO:0007669"/>
    <property type="project" value="UniProtKB-ARBA"/>
</dbReference>
<dbReference type="GO" id="GO:0003146">
    <property type="term" value="P:heart jogging"/>
    <property type="evidence" value="ECO:0007669"/>
    <property type="project" value="UniProtKB-ARBA"/>
</dbReference>
<evidence type="ECO:0000256" key="6">
    <source>
        <dbReference type="ARBA" id="ARBA00023242"/>
    </source>
</evidence>
<dbReference type="Gene3D" id="1.10.10.10">
    <property type="entry name" value="Winged helix-like DNA-binding domain superfamily/Winged helix DNA-binding domain"/>
    <property type="match status" value="1"/>
</dbReference>
<keyword evidence="2" id="KW-0970">Cilium biogenesis/degradation</keyword>
<feature type="region of interest" description="Disordered" evidence="9">
    <location>
        <begin position="525"/>
        <end position="556"/>
    </location>
</feature>
<dbReference type="Pfam" id="PF14764">
    <property type="entry name" value="SPG48"/>
    <property type="match status" value="1"/>
</dbReference>
<protein>
    <submittedName>
        <fullName evidence="11">Adaptor related protein complex 5 subunit zeta 1</fullName>
    </submittedName>
</protein>
<dbReference type="GO" id="GO:0003700">
    <property type="term" value="F:DNA-binding transcription factor activity"/>
    <property type="evidence" value="ECO:0007669"/>
    <property type="project" value="InterPro"/>
</dbReference>
<sequence>MFCVYCTKGATFSRCTFRFPSTVIKIQFTSLYHKEEVKEEAPLSPVRPLYAQISPLKINIPDPDFRTMMSPLPSPTGTISGHVCPTTPPLCFTGKGLINARLQSIAPKNSSLSSEAGLHSSLKNRHLHSWYNTSFVRCSSSYLSPELLHVLKLNKTWENQCHGLLDSKALSSGQIYIGVQVSVSSQIPPLFSKVLMCDKKSLCLAESLVCFSAFVSVLLQKRSTRGELLQILYVNVPNSCPASPRGAGSSGYRFGRNITSELQLAAEFAAKAVSEQQAETSGGDSPKDESKPPYSYAQLIVQAISSAQDRQLTLSGIYAHITKHYPYYRTADKGWQNSIRHNLSLNRYFIKVPRSQEEPGKGSFWRIDPSSEAKLVEQAFRKRRQRGVSCFRTPFGPLSSRSAPASPTHPGLLSPHSSGLQTPECLSREGSPISHDHDFGSKLASVPEYRYSQSAPGSPVSAQPVIMAVPPKPPTVVAKPLAYMPASLITSQQPSGHAIHVVQQAPTVTMVRVVTTSANSSNGYILANTTPSGNLQSGGESSGEAKGTEGAGGEEKPVVTYTSIPTASRVIQAVSSHVSQAGGGQTFAIVQQAAPISLGQHQLPVRPVTQNGKHALPMSSISGSAYAITNPLQILAAQASTSTPVVVNRPPSAEAEQPASALEGEKSFFNQRNCCAREARQIRGVNLVKILDLYVLLLSVYQWIDRGLCCPDDKQVMYASGTESLIKQARDIREEELQKFYSRISRLLHNKDYGLETIDSLQRLYLIVSSTKYGRTLPQDVLEKLQSLLCSPSTSEQLQALSSAILRESLPFDVEGLSVDFQDGRTVSYVATVTLTQQQARKKEEVCTLLHRLLRCLEPRQPEGQVSRHLLPILSKAMSLLPEILTEDHINLVSKKLVDWLWYTNIQQGAFLYSGGFFTGPRNRQPAPVTEVDGEVAADFFTVLCVGQNYTEDQWMSMYAFSMIRKWLLCYNSDGSGNADADDRSEVDGSVVSIISTSSTASRLLLPKERLREKAFEYCHRLIEQSDRKALKKSDTELQKACMIEAVTVMDIICREDPSFVYRAFPYVKALYGRVRRDLAYSRVLLPIAQFYLNHSETAAVDSEAVFRELFSIVPSEQFQEPMLAFEFTQFCRANVTVLSESVALYRQSFPNLFKFLAWNSPALISEYVELLPSLLVPENAIEILHSLLDLPCLTAAIDIQLRSPLSPRSDKFFLDQSVKVSSSMEAFRHPSYRGMFLYILRTEAGTGDTIDRRLNGLHEILSDVADCPRVVQCAQTVPVLLNIFFNIVAQFGNKKLINQLVLVLLERSGLLFNIKNYKTEVQRVFSSHFLVLCKLQPSLIVEWSKELLDFTGTTGNISSKENLYTHVVWAIGEYLSVSYDKRCTVERITLFFETLEAVLFEITQVRQSASPPRFSPKVITMLMSTLAKLASRSQDLIPRVSLFLSKMRSFACSAPVTSCYSEEDIEEILTRANELINLLKLPSVAQFVLAPSQQGTSPRWHRDTNTCLPLAMRALSEVLQKGNDLLPA</sequence>
<dbReference type="eggNOG" id="KOG2294">
    <property type="taxonomic scope" value="Eukaryota"/>
</dbReference>
<dbReference type="InterPro" id="IPR047394">
    <property type="entry name" value="FH_FOXK1"/>
</dbReference>
<evidence type="ECO:0000256" key="1">
    <source>
        <dbReference type="ARBA" id="ARBA00004123"/>
    </source>
</evidence>
<dbReference type="InterPro" id="IPR018122">
    <property type="entry name" value="TF_fork_head_CS_1"/>
</dbReference>
<dbReference type="InterPro" id="IPR016024">
    <property type="entry name" value="ARM-type_fold"/>
</dbReference>
<dbReference type="GO" id="GO:0043565">
    <property type="term" value="F:sequence-specific DNA binding"/>
    <property type="evidence" value="ECO:0007669"/>
    <property type="project" value="InterPro"/>
</dbReference>
<dbReference type="Proteomes" id="UP000018468">
    <property type="component" value="Linkage group LG13"/>
</dbReference>
<dbReference type="Pfam" id="PF25154">
    <property type="entry name" value="TPR_AP5Z1_C"/>
    <property type="match status" value="1"/>
</dbReference>
<dbReference type="InParanoid" id="W5MA91"/>
<dbReference type="FunFam" id="1.10.10.10:FF:000030">
    <property type="entry name" value="Forkhead box protein K2"/>
    <property type="match status" value="1"/>
</dbReference>
<evidence type="ECO:0000313" key="12">
    <source>
        <dbReference type="Proteomes" id="UP000018468"/>
    </source>
</evidence>
<comment type="subcellular location">
    <subcellularLocation>
        <location evidence="1 8">Nucleus</location>
    </subcellularLocation>
</comment>
<accession>W5MA91</accession>
<evidence type="ECO:0000256" key="8">
    <source>
        <dbReference type="PROSITE-ProRule" id="PRU00089"/>
    </source>
</evidence>
<organism evidence="11 12">
    <name type="scientific">Lepisosteus oculatus</name>
    <name type="common">Spotted gar</name>
    <dbReference type="NCBI Taxonomy" id="7918"/>
    <lineage>
        <taxon>Eukaryota</taxon>
        <taxon>Metazoa</taxon>
        <taxon>Chordata</taxon>
        <taxon>Craniata</taxon>
        <taxon>Vertebrata</taxon>
        <taxon>Euteleostomi</taxon>
        <taxon>Actinopterygii</taxon>
        <taxon>Neopterygii</taxon>
        <taxon>Holostei</taxon>
        <taxon>Semionotiformes</taxon>
        <taxon>Lepisosteidae</taxon>
        <taxon>Lepisosteus</taxon>
    </lineage>
</organism>
<dbReference type="PROSITE" id="PS00658">
    <property type="entry name" value="FORK_HEAD_2"/>
    <property type="match status" value="1"/>
</dbReference>
<evidence type="ECO:0000256" key="2">
    <source>
        <dbReference type="ARBA" id="ARBA00022794"/>
    </source>
</evidence>
<feature type="domain" description="Fork-head" evidence="10">
    <location>
        <begin position="291"/>
        <end position="386"/>
    </location>
</feature>
<dbReference type="InterPro" id="IPR036388">
    <property type="entry name" value="WH-like_DNA-bd_sf"/>
</dbReference>
<evidence type="ECO:0000256" key="5">
    <source>
        <dbReference type="ARBA" id="ARBA00023163"/>
    </source>
</evidence>